<dbReference type="OrthoDB" id="2148418at2759"/>
<dbReference type="GO" id="GO:0005840">
    <property type="term" value="C:ribosome"/>
    <property type="evidence" value="ECO:0007669"/>
    <property type="project" value="UniProtKB-KW"/>
</dbReference>
<protein>
    <submittedName>
        <fullName evidence="3">40S ribosomal protein</fullName>
    </submittedName>
</protein>
<sequence>MSYPPPPPPPPTTPSPSPSSSDPAPDHDTPPAVSLAAADEGPESKMGSGDEVAQVEEEEEEECGFCLFMKGGGCKDAFVAWEKCVEDAEKRGDDIVDKCAEVTALLKKCMDAHADYYEPVLRAEQAMVEAAADAAASANPELEEVLQACHPKRGRGENNIAMFYWRVIGPHVRRIKNAPSC</sequence>
<dbReference type="InterPro" id="IPR012891">
    <property type="entry name" value="GCK_dom"/>
</dbReference>
<dbReference type="Proteomes" id="UP001055439">
    <property type="component" value="Chromosome 5"/>
</dbReference>
<dbReference type="AlphaFoldDB" id="A0A9E7FV09"/>
<reference evidence="3" key="1">
    <citation type="submission" date="2022-05" db="EMBL/GenBank/DDBJ databases">
        <title>The Musa troglodytarum L. genome provides insights into the mechanism of non-climacteric behaviour and enrichment of carotenoids.</title>
        <authorList>
            <person name="Wang J."/>
        </authorList>
    </citation>
    <scope>NUCLEOTIDE SEQUENCE</scope>
    <source>
        <tissue evidence="3">Leaf</tissue>
    </source>
</reference>
<feature type="region of interest" description="Disordered" evidence="1">
    <location>
        <begin position="1"/>
        <end position="56"/>
    </location>
</feature>
<feature type="compositionally biased region" description="Pro residues" evidence="1">
    <location>
        <begin position="1"/>
        <end position="17"/>
    </location>
</feature>
<dbReference type="PANTHER" id="PTHR34357:SF2">
    <property type="entry name" value="F26F24.3-RELATED"/>
    <property type="match status" value="1"/>
</dbReference>
<dbReference type="SMART" id="SM01227">
    <property type="entry name" value="GCK"/>
    <property type="match status" value="1"/>
</dbReference>
<keyword evidence="4" id="KW-1185">Reference proteome</keyword>
<dbReference type="PANTHER" id="PTHR34357">
    <property type="entry name" value="F7A19.14 PROTEIN-RELATED"/>
    <property type="match status" value="1"/>
</dbReference>
<accession>A0A9E7FV09</accession>
<organism evidence="3 4">
    <name type="scientific">Musa troglodytarum</name>
    <name type="common">fe'i banana</name>
    <dbReference type="NCBI Taxonomy" id="320322"/>
    <lineage>
        <taxon>Eukaryota</taxon>
        <taxon>Viridiplantae</taxon>
        <taxon>Streptophyta</taxon>
        <taxon>Embryophyta</taxon>
        <taxon>Tracheophyta</taxon>
        <taxon>Spermatophyta</taxon>
        <taxon>Magnoliopsida</taxon>
        <taxon>Liliopsida</taxon>
        <taxon>Zingiberales</taxon>
        <taxon>Musaceae</taxon>
        <taxon>Musa</taxon>
    </lineage>
</organism>
<dbReference type="Gene3D" id="1.10.287.2900">
    <property type="match status" value="1"/>
</dbReference>
<dbReference type="Pfam" id="PF07802">
    <property type="entry name" value="GCK"/>
    <property type="match status" value="1"/>
</dbReference>
<keyword evidence="3" id="KW-0689">Ribosomal protein</keyword>
<keyword evidence="3" id="KW-0687">Ribonucleoprotein</keyword>
<evidence type="ECO:0000256" key="1">
    <source>
        <dbReference type="SAM" id="MobiDB-lite"/>
    </source>
</evidence>
<name>A0A9E7FV09_9LILI</name>
<gene>
    <name evidence="3" type="ORF">MUK42_19460</name>
</gene>
<feature type="domain" description="GCK" evidence="2">
    <location>
        <begin position="61"/>
        <end position="135"/>
    </location>
</feature>
<evidence type="ECO:0000259" key="2">
    <source>
        <dbReference type="SMART" id="SM01227"/>
    </source>
</evidence>
<evidence type="ECO:0000313" key="4">
    <source>
        <dbReference type="Proteomes" id="UP001055439"/>
    </source>
</evidence>
<proteinExistence type="predicted"/>
<dbReference type="EMBL" id="CP097507">
    <property type="protein sequence ID" value="URE03526.1"/>
    <property type="molecule type" value="Genomic_DNA"/>
</dbReference>
<evidence type="ECO:0000313" key="3">
    <source>
        <dbReference type="EMBL" id="URE03526.1"/>
    </source>
</evidence>